<evidence type="ECO:0000313" key="4">
    <source>
        <dbReference type="EMBL" id="ABT15142.1"/>
    </source>
</evidence>
<dbReference type="SUPFAM" id="SSF55945">
    <property type="entry name" value="TATA-box binding protein-like"/>
    <property type="match status" value="1"/>
</dbReference>
<proteinExistence type="inferred from homology"/>
<dbReference type="EMBL" id="DQ491002">
    <property type="protein sequence ID" value="ABT15142.1"/>
    <property type="molecule type" value="Genomic_DNA"/>
</dbReference>
<accession>A7IXR8</accession>
<dbReference type="InterPro" id="IPR012295">
    <property type="entry name" value="TBP_dom_sf"/>
</dbReference>
<evidence type="ECO:0000313" key="5">
    <source>
        <dbReference type="Proteomes" id="UP000202419"/>
    </source>
</evidence>
<reference evidence="4 5" key="1">
    <citation type="journal article" date="2007" name="Virology">
        <title>Sequence and annotation of the 369-kb NY-2A and the 345-kb AR158 viruses that infect Chlorella NC64A.</title>
        <authorList>
            <person name="Fitzgerald L.A."/>
            <person name="Graves M.V."/>
            <person name="Li X."/>
            <person name="Feldblyum T."/>
            <person name="Nierman W.C."/>
            <person name="Van Etten J.L."/>
        </authorList>
    </citation>
    <scope>NUCLEOTIDE SEQUENCE [LARGE SCALE GENOMIC DNA]</scope>
    <source>
        <strain evidence="4 5">NY-2A</strain>
    </source>
</reference>
<comment type="similarity">
    <text evidence="1">Belongs to the TBP family.</text>
</comment>
<keyword evidence="5" id="KW-1185">Reference proteome</keyword>
<dbReference type="GO" id="GO:0006352">
    <property type="term" value="P:DNA-templated transcription initiation"/>
    <property type="evidence" value="ECO:0007669"/>
    <property type="project" value="InterPro"/>
</dbReference>
<gene>
    <name evidence="4" type="primary">B743R</name>
    <name evidence="4" type="ORF">NY2A_B743R</name>
</gene>
<dbReference type="KEGG" id="vg:5659073"/>
<organismHost>
    <name type="scientific">Chlorella</name>
    <dbReference type="NCBI Taxonomy" id="3071"/>
</organismHost>
<dbReference type="Proteomes" id="UP000202419">
    <property type="component" value="Segment"/>
</dbReference>
<keyword evidence="3" id="KW-0804">Transcription</keyword>
<dbReference type="InterPro" id="IPR000814">
    <property type="entry name" value="TBP"/>
</dbReference>
<dbReference type="RefSeq" id="YP_001497939.1">
    <property type="nucleotide sequence ID" value="NC_009898.1"/>
</dbReference>
<dbReference type="Pfam" id="PF00352">
    <property type="entry name" value="TBP"/>
    <property type="match status" value="1"/>
</dbReference>
<name>A7IXR8_PBCVN</name>
<evidence type="ECO:0000256" key="1">
    <source>
        <dbReference type="ARBA" id="ARBA00005560"/>
    </source>
</evidence>
<dbReference type="Gene3D" id="3.30.310.10">
    <property type="entry name" value="TATA-Binding Protein"/>
    <property type="match status" value="2"/>
</dbReference>
<evidence type="ECO:0000256" key="2">
    <source>
        <dbReference type="ARBA" id="ARBA00023125"/>
    </source>
</evidence>
<dbReference type="OrthoDB" id="7123at10239"/>
<evidence type="ECO:0000256" key="3">
    <source>
        <dbReference type="ARBA" id="ARBA00023163"/>
    </source>
</evidence>
<dbReference type="GO" id="GO:0003677">
    <property type="term" value="F:DNA binding"/>
    <property type="evidence" value="ECO:0007669"/>
    <property type="project" value="UniProtKB-KW"/>
</dbReference>
<sequence length="317" mass="36298">MNLEDRKDTFIKTLIEFCNISEEFVKMYISSDVIDKIFHTNEDFLRCMTNITSTCKTLKHVKFTPSTVTTITITGKFVYDETVTKELPIEYIRERLDGENDLGLYIGVQKIKKHRSDVFNKKIQHDKRKFRHQVPIKHDGKSAKLFYNGSVHITGITNLIDFVHITSLIASFVHEITNKELLMVLEDFKINMINTSSLVTNLQNFPLSFPPKTITELIRETGQHVDFDPERYPGVKLTITDEHGKKASTGCVFQTGSISLIGSRSPKYIAQTFDMIAKNLDKLWTLGQSATKPRTTTSRIPLNLAHGYLINSYRLCI</sequence>
<keyword evidence="2" id="KW-0238">DNA-binding</keyword>
<dbReference type="GeneID" id="5659073"/>
<protein>
    <submittedName>
        <fullName evidence="4">Uncharacterized protein B743R</fullName>
    </submittedName>
</protein>
<organism evidence="4 5">
    <name type="scientific">Paramecium bursaria Chlorella virus NY2A</name>
    <name type="common">PBCV-NY2A</name>
    <dbReference type="NCBI Taxonomy" id="46021"/>
    <lineage>
        <taxon>Viruses</taxon>
        <taxon>Varidnaviria</taxon>
        <taxon>Bamfordvirae</taxon>
        <taxon>Nucleocytoviricota</taxon>
        <taxon>Megaviricetes</taxon>
        <taxon>Algavirales</taxon>
        <taxon>Phycodnaviridae</taxon>
        <taxon>Chlorovirus</taxon>
        <taxon>Chlorovirus americanus</taxon>
    </lineage>
</organism>